<reference evidence="7" key="1">
    <citation type="journal article" date="2015" name="Nat. Genet.">
        <title>The genome and transcriptome of the zoonotic hookworm Ancylostoma ceylanicum identify infection-specific gene families.</title>
        <authorList>
            <person name="Schwarz E.M."/>
            <person name="Hu Y."/>
            <person name="Antoshechkin I."/>
            <person name="Miller M.M."/>
            <person name="Sternberg P.W."/>
            <person name="Aroian R.V."/>
        </authorList>
    </citation>
    <scope>NUCLEOTIDE SEQUENCE</scope>
    <source>
        <strain evidence="7">HY135</strain>
    </source>
</reference>
<keyword evidence="3" id="KW-0347">Helicase</keyword>
<evidence type="ECO:0000259" key="5">
    <source>
        <dbReference type="Pfam" id="PF13087"/>
    </source>
</evidence>
<dbReference type="Proteomes" id="UP000024635">
    <property type="component" value="Unassembled WGS sequence"/>
</dbReference>
<keyword evidence="4" id="KW-0067">ATP-binding</keyword>
<dbReference type="Gene3D" id="3.40.50.300">
    <property type="entry name" value="P-loop containing nucleotide triphosphate hydrolases"/>
    <property type="match status" value="1"/>
</dbReference>
<dbReference type="GO" id="GO:0043139">
    <property type="term" value="F:5'-3' DNA helicase activity"/>
    <property type="evidence" value="ECO:0007669"/>
    <property type="project" value="TreeGrafter"/>
</dbReference>
<evidence type="ECO:0000256" key="1">
    <source>
        <dbReference type="ARBA" id="ARBA00022741"/>
    </source>
</evidence>
<feature type="domain" description="DNA2/NAM7 helicase-like C-terminal" evidence="5">
    <location>
        <begin position="40"/>
        <end position="164"/>
    </location>
</feature>
<dbReference type="InterPro" id="IPR050534">
    <property type="entry name" value="Coronavir_polyprotein_1ab"/>
</dbReference>
<proteinExistence type="predicted"/>
<gene>
    <name evidence="6" type="primary">Acey_s0082.g1595</name>
    <name evidence="6" type="ORF">Y032_0082g1595</name>
</gene>
<dbReference type="PANTHER" id="PTHR43788">
    <property type="entry name" value="DNA2/NAM7 HELICASE FAMILY MEMBER"/>
    <property type="match status" value="1"/>
</dbReference>
<dbReference type="PANTHER" id="PTHR43788:SF16">
    <property type="entry name" value="HELICASE WITH ZINC FINGER 2"/>
    <property type="match status" value="1"/>
</dbReference>
<keyword evidence="1" id="KW-0547">Nucleotide-binding</keyword>
<evidence type="ECO:0000313" key="7">
    <source>
        <dbReference type="Proteomes" id="UP000024635"/>
    </source>
</evidence>
<sequence length="178" mass="19322">MQGTDRLQTPSGDDAAQFQHLLRWIPYVRYATPPALTKVKMPNPKIPVALVDVPSLSVQSVTGSHSNAVNVLTRLLIAKGMNPADILVICLYRDQKFRCENILQGTGVAVGTVDSAQGEEQSVVILCTTRTHLQPTKKTSFFSDAKRLNVALSRARDGMFIIGSLTSSQTVPDAPFSV</sequence>
<dbReference type="InterPro" id="IPR041679">
    <property type="entry name" value="DNA2/NAM7-like_C"/>
</dbReference>
<evidence type="ECO:0000256" key="2">
    <source>
        <dbReference type="ARBA" id="ARBA00022801"/>
    </source>
</evidence>
<dbReference type="Pfam" id="PF13087">
    <property type="entry name" value="AAA_12"/>
    <property type="match status" value="1"/>
</dbReference>
<dbReference type="EMBL" id="JARK01001418">
    <property type="protein sequence ID" value="EYC05457.1"/>
    <property type="molecule type" value="Genomic_DNA"/>
</dbReference>
<keyword evidence="2" id="KW-0378">Hydrolase</keyword>
<accession>A0A016TS34</accession>
<dbReference type="InterPro" id="IPR027417">
    <property type="entry name" value="P-loop_NTPase"/>
</dbReference>
<dbReference type="InterPro" id="IPR047187">
    <property type="entry name" value="SF1_C_Upf1"/>
</dbReference>
<dbReference type="OrthoDB" id="5871723at2759"/>
<evidence type="ECO:0000313" key="6">
    <source>
        <dbReference type="EMBL" id="EYC05457.1"/>
    </source>
</evidence>
<dbReference type="GO" id="GO:0005524">
    <property type="term" value="F:ATP binding"/>
    <property type="evidence" value="ECO:0007669"/>
    <property type="project" value="UniProtKB-KW"/>
</dbReference>
<dbReference type="GO" id="GO:0016787">
    <property type="term" value="F:hydrolase activity"/>
    <property type="evidence" value="ECO:0007669"/>
    <property type="project" value="UniProtKB-KW"/>
</dbReference>
<dbReference type="CDD" id="cd18808">
    <property type="entry name" value="SF1_C_Upf1"/>
    <property type="match status" value="1"/>
</dbReference>
<organism evidence="6 7">
    <name type="scientific">Ancylostoma ceylanicum</name>
    <dbReference type="NCBI Taxonomy" id="53326"/>
    <lineage>
        <taxon>Eukaryota</taxon>
        <taxon>Metazoa</taxon>
        <taxon>Ecdysozoa</taxon>
        <taxon>Nematoda</taxon>
        <taxon>Chromadorea</taxon>
        <taxon>Rhabditida</taxon>
        <taxon>Rhabditina</taxon>
        <taxon>Rhabditomorpha</taxon>
        <taxon>Strongyloidea</taxon>
        <taxon>Ancylostomatidae</taxon>
        <taxon>Ancylostomatinae</taxon>
        <taxon>Ancylostoma</taxon>
    </lineage>
</organism>
<keyword evidence="7" id="KW-1185">Reference proteome</keyword>
<dbReference type="AlphaFoldDB" id="A0A016TS34"/>
<dbReference type="SUPFAM" id="SSF52540">
    <property type="entry name" value="P-loop containing nucleoside triphosphate hydrolases"/>
    <property type="match status" value="1"/>
</dbReference>
<evidence type="ECO:0000256" key="4">
    <source>
        <dbReference type="ARBA" id="ARBA00022840"/>
    </source>
</evidence>
<protein>
    <recommendedName>
        <fullName evidence="5">DNA2/NAM7 helicase-like C-terminal domain-containing protein</fullName>
    </recommendedName>
</protein>
<evidence type="ECO:0000256" key="3">
    <source>
        <dbReference type="ARBA" id="ARBA00022806"/>
    </source>
</evidence>
<comment type="caution">
    <text evidence="6">The sequence shown here is derived from an EMBL/GenBank/DDBJ whole genome shotgun (WGS) entry which is preliminary data.</text>
</comment>
<name>A0A016TS34_9BILA</name>
<dbReference type="STRING" id="53326.A0A016TS34"/>